<evidence type="ECO:0008006" key="4">
    <source>
        <dbReference type="Google" id="ProtNLM"/>
    </source>
</evidence>
<feature type="transmembrane region" description="Helical" evidence="1">
    <location>
        <begin position="53"/>
        <end position="72"/>
    </location>
</feature>
<accession>A0A516GCK0</accession>
<keyword evidence="1" id="KW-1133">Transmembrane helix</keyword>
<dbReference type="EMBL" id="CP041616">
    <property type="protein sequence ID" value="QDO89090.1"/>
    <property type="molecule type" value="Genomic_DNA"/>
</dbReference>
<protein>
    <recommendedName>
        <fullName evidence="4">PH domain-containing protein</fullName>
    </recommendedName>
</protein>
<dbReference type="AlphaFoldDB" id="A0A516GCK0"/>
<dbReference type="KEGG" id="orz:FNH13_12775"/>
<dbReference type="Proteomes" id="UP000315395">
    <property type="component" value="Chromosome"/>
</dbReference>
<evidence type="ECO:0000313" key="3">
    <source>
        <dbReference type="Proteomes" id="UP000315395"/>
    </source>
</evidence>
<evidence type="ECO:0000313" key="2">
    <source>
        <dbReference type="EMBL" id="QDO89090.1"/>
    </source>
</evidence>
<evidence type="ECO:0000256" key="1">
    <source>
        <dbReference type="SAM" id="Phobius"/>
    </source>
</evidence>
<keyword evidence="1" id="KW-0472">Membrane</keyword>
<reference evidence="2 3" key="1">
    <citation type="submission" date="2019-07" db="EMBL/GenBank/DDBJ databases">
        <title>complete genome sequencing of Ornithinimicrobium sp. H23M54.</title>
        <authorList>
            <person name="Bae J.-W."/>
            <person name="Lee S.-Y."/>
        </authorList>
    </citation>
    <scope>NUCLEOTIDE SEQUENCE [LARGE SCALE GENOMIC DNA]</scope>
    <source>
        <strain evidence="2 3">H23M54</strain>
    </source>
</reference>
<proteinExistence type="predicted"/>
<gene>
    <name evidence="2" type="ORF">FNH13_12775</name>
</gene>
<sequence>MPEPHPALGLPDEIVVRPDRARNQRRFLITGGALGLVAVACMVLAVVTDDPGYRIGAVIGGLLVVVLGGLSLKWQRDTYLDPEPALVLQRERFRVLHKGEHLWVPWTDVTDLSVLTRGAGLGRSEILRFDLRPELAGKLPQGKAPLMDRMFSWATNDLTYSRPADSPRFQEVAAAAMQLHDHATGGHRFRAAHQAASESGWGR</sequence>
<feature type="transmembrane region" description="Helical" evidence="1">
    <location>
        <begin position="27"/>
        <end position="47"/>
    </location>
</feature>
<keyword evidence="3" id="KW-1185">Reference proteome</keyword>
<keyword evidence="1" id="KW-0812">Transmembrane</keyword>
<dbReference type="RefSeq" id="WP_143783767.1">
    <property type="nucleotide sequence ID" value="NZ_CP041616.1"/>
</dbReference>
<name>A0A516GCK0_9MICO</name>
<organism evidence="2 3">
    <name type="scientific">Ornithinimicrobium ciconiae</name>
    <dbReference type="NCBI Taxonomy" id="2594265"/>
    <lineage>
        <taxon>Bacteria</taxon>
        <taxon>Bacillati</taxon>
        <taxon>Actinomycetota</taxon>
        <taxon>Actinomycetes</taxon>
        <taxon>Micrococcales</taxon>
        <taxon>Ornithinimicrobiaceae</taxon>
        <taxon>Ornithinimicrobium</taxon>
    </lineage>
</organism>